<gene>
    <name evidence="1" type="ORF">HMF7854_02320</name>
</gene>
<dbReference type="RefSeq" id="WP_126717627.1">
    <property type="nucleotide sequence ID" value="NZ_RWJF01000001.1"/>
</dbReference>
<protein>
    <submittedName>
        <fullName evidence="1">SDR family oxidoreductase</fullName>
    </submittedName>
</protein>
<organism evidence="1 2">
    <name type="scientific">Sphingomonas ginkgonis</name>
    <dbReference type="NCBI Taxonomy" id="2315330"/>
    <lineage>
        <taxon>Bacteria</taxon>
        <taxon>Pseudomonadati</taxon>
        <taxon>Pseudomonadota</taxon>
        <taxon>Alphaproteobacteria</taxon>
        <taxon>Sphingomonadales</taxon>
        <taxon>Sphingomonadaceae</taxon>
        <taxon>Sphingomonas</taxon>
    </lineage>
</organism>
<dbReference type="PRINTS" id="PR00081">
    <property type="entry name" value="GDHRDH"/>
</dbReference>
<dbReference type="Proteomes" id="UP000274661">
    <property type="component" value="Unassembled WGS sequence"/>
</dbReference>
<evidence type="ECO:0000313" key="2">
    <source>
        <dbReference type="Proteomes" id="UP000274661"/>
    </source>
</evidence>
<proteinExistence type="predicted"/>
<dbReference type="InterPro" id="IPR036291">
    <property type="entry name" value="NAD(P)-bd_dom_sf"/>
</dbReference>
<sequence>MPIVLITGANRGLGLEFARQYAADGWTVIVTAREESPELSQLGVRVEQLDLNDLDQVARVGDRLDGPLDLLVANAGTYGPGAVDDANAAAEWGRTFTVNTIAPYLLARAVLPRVAEARGKLIAISTRMGSIADNSSGGYLAYRSSKTALNMAWRNLALETRSQGVIATMFHPGWVKTRMGGRSAPLEPEESIAGLRKVIAGLGPKDAGEFFQWDGARVPW</sequence>
<dbReference type="InterPro" id="IPR002347">
    <property type="entry name" value="SDR_fam"/>
</dbReference>
<keyword evidence="2" id="KW-1185">Reference proteome</keyword>
<dbReference type="EMBL" id="RWJF01000001">
    <property type="protein sequence ID" value="RST29788.1"/>
    <property type="molecule type" value="Genomic_DNA"/>
</dbReference>
<comment type="caution">
    <text evidence="1">The sequence shown here is derived from an EMBL/GenBank/DDBJ whole genome shotgun (WGS) entry which is preliminary data.</text>
</comment>
<accession>A0A429V764</accession>
<dbReference type="PANTHER" id="PTHR45458:SF1">
    <property type="entry name" value="SHORT CHAIN DEHYDROGENASE"/>
    <property type="match status" value="1"/>
</dbReference>
<evidence type="ECO:0000313" key="1">
    <source>
        <dbReference type="EMBL" id="RST29788.1"/>
    </source>
</evidence>
<dbReference type="InterPro" id="IPR052184">
    <property type="entry name" value="SDR_enzymes"/>
</dbReference>
<dbReference type="AlphaFoldDB" id="A0A429V764"/>
<dbReference type="Gene3D" id="3.40.50.720">
    <property type="entry name" value="NAD(P)-binding Rossmann-like Domain"/>
    <property type="match status" value="1"/>
</dbReference>
<dbReference type="GO" id="GO:0016616">
    <property type="term" value="F:oxidoreductase activity, acting on the CH-OH group of donors, NAD or NADP as acceptor"/>
    <property type="evidence" value="ECO:0007669"/>
    <property type="project" value="TreeGrafter"/>
</dbReference>
<name>A0A429V764_9SPHN</name>
<dbReference type="PANTHER" id="PTHR45458">
    <property type="entry name" value="SHORT-CHAIN DEHYDROGENASE/REDUCTASE SDR"/>
    <property type="match status" value="1"/>
</dbReference>
<dbReference type="OrthoDB" id="9785826at2"/>
<dbReference type="SUPFAM" id="SSF51735">
    <property type="entry name" value="NAD(P)-binding Rossmann-fold domains"/>
    <property type="match status" value="1"/>
</dbReference>
<dbReference type="Pfam" id="PF00106">
    <property type="entry name" value="adh_short"/>
    <property type="match status" value="1"/>
</dbReference>
<dbReference type="CDD" id="cd05325">
    <property type="entry name" value="carb_red_sniffer_like_SDR_c"/>
    <property type="match status" value="1"/>
</dbReference>
<reference evidence="1 2" key="1">
    <citation type="submission" date="2018-12" db="EMBL/GenBank/DDBJ databases">
        <title>Sphingomonas sp. HMF7854 Genome sequencing and assembly.</title>
        <authorList>
            <person name="Cha I."/>
            <person name="Kang H."/>
            <person name="Kim H."/>
            <person name="Kang J."/>
            <person name="Joh K."/>
        </authorList>
    </citation>
    <scope>NUCLEOTIDE SEQUENCE [LARGE SCALE GENOMIC DNA]</scope>
    <source>
        <strain evidence="1 2">HMF7854</strain>
    </source>
</reference>